<dbReference type="Proteomes" id="UP000827976">
    <property type="component" value="Chromosome 14"/>
</dbReference>
<organism evidence="1 2">
    <name type="scientific">Dioscorea alata</name>
    <name type="common">Purple yam</name>
    <dbReference type="NCBI Taxonomy" id="55571"/>
    <lineage>
        <taxon>Eukaryota</taxon>
        <taxon>Viridiplantae</taxon>
        <taxon>Streptophyta</taxon>
        <taxon>Embryophyta</taxon>
        <taxon>Tracheophyta</taxon>
        <taxon>Spermatophyta</taxon>
        <taxon>Magnoliopsida</taxon>
        <taxon>Liliopsida</taxon>
        <taxon>Dioscoreales</taxon>
        <taxon>Dioscoreaceae</taxon>
        <taxon>Dioscorea</taxon>
    </lineage>
</organism>
<evidence type="ECO:0000313" key="1">
    <source>
        <dbReference type="EMBL" id="KAH7663754.1"/>
    </source>
</evidence>
<reference evidence="2" key="1">
    <citation type="journal article" date="2022" name="Nat. Commun.">
        <title>Chromosome evolution and the genetic basis of agronomically important traits in greater yam.</title>
        <authorList>
            <person name="Bredeson J.V."/>
            <person name="Lyons J.B."/>
            <person name="Oniyinde I.O."/>
            <person name="Okereke N.R."/>
            <person name="Kolade O."/>
            <person name="Nnabue I."/>
            <person name="Nwadili C.O."/>
            <person name="Hribova E."/>
            <person name="Parker M."/>
            <person name="Nwogha J."/>
            <person name="Shu S."/>
            <person name="Carlson J."/>
            <person name="Kariba R."/>
            <person name="Muthemba S."/>
            <person name="Knop K."/>
            <person name="Barton G.J."/>
            <person name="Sherwood A.V."/>
            <person name="Lopez-Montes A."/>
            <person name="Asiedu R."/>
            <person name="Jamnadass R."/>
            <person name="Muchugi A."/>
            <person name="Goodstein D."/>
            <person name="Egesi C.N."/>
            <person name="Featherston J."/>
            <person name="Asfaw A."/>
            <person name="Simpson G.G."/>
            <person name="Dolezel J."/>
            <person name="Hendre P.S."/>
            <person name="Van Deynze A."/>
            <person name="Kumar P.L."/>
            <person name="Obidiegwu J.E."/>
            <person name="Bhattacharjee R."/>
            <person name="Rokhsar D.S."/>
        </authorList>
    </citation>
    <scope>NUCLEOTIDE SEQUENCE [LARGE SCALE GENOMIC DNA]</scope>
    <source>
        <strain evidence="2">cv. TDa95/00328</strain>
    </source>
</reference>
<evidence type="ECO:0000313" key="2">
    <source>
        <dbReference type="Proteomes" id="UP000827976"/>
    </source>
</evidence>
<dbReference type="EMBL" id="CM037024">
    <property type="protein sequence ID" value="KAH7663754.1"/>
    <property type="molecule type" value="Genomic_DNA"/>
</dbReference>
<gene>
    <name evidence="1" type="ORF">IHE45_14G077400</name>
</gene>
<comment type="caution">
    <text evidence="1">The sequence shown here is derived from an EMBL/GenBank/DDBJ whole genome shotgun (WGS) entry which is preliminary data.</text>
</comment>
<name>A0ACB7UT03_DIOAL</name>
<sequence>MKIIMSPLPLLISLLLLLFLSTHSISISPPPPQNLIQKTCSTNTYYDLCMSSLSGDPKSQDSDVRGLSSIIINLAISNSTNTSSYALSLSSNSTNTSMKTLLRSCSAKYSNASQALRLSMDAIQKNSFDDAFVHVSAAGEYPNVCRVLFRQQPKLVYPPEMMKREVVLERLCVVALDIISLLIQY</sequence>
<keyword evidence="2" id="KW-1185">Reference proteome</keyword>
<proteinExistence type="predicted"/>
<accession>A0ACB7UT03</accession>
<protein>
    <submittedName>
        <fullName evidence="1">Plant invertase/pectin methylesterase inhibitor protein</fullName>
    </submittedName>
</protein>